<sequence>MSENKSLTSCKACGKEIAKGVKKCPHCGKDQRNFFMKHKIITVILALVILGGIGSAMGGNKNATTSTNTTDTKKTEKKKVEAITVSAVDLAKAYEDNEVNADKNYKGKTVLTSGTINDIGVIAGQTFIVLSSGKDFAVTNVQCFFKEKGEIDKISNLKKGDTVTIQGVVDGKSMNVGVNNCVLK</sequence>
<protein>
    <submittedName>
        <fullName evidence="3">OB-fold protein</fullName>
    </submittedName>
</protein>
<reference evidence="3 4" key="1">
    <citation type="submission" date="2024-11" db="EMBL/GenBank/DDBJ databases">
        <authorList>
            <person name="Heng Y.C."/>
            <person name="Lim A.C.H."/>
            <person name="Lee J.K.Y."/>
            <person name="Kittelmann S."/>
        </authorList>
    </citation>
    <scope>NUCLEOTIDE SEQUENCE [LARGE SCALE GENOMIC DNA]</scope>
    <source>
        <strain evidence="3 4">WILCCON 0114</strain>
    </source>
</reference>
<keyword evidence="1" id="KW-0472">Membrane</keyword>
<feature type="transmembrane region" description="Helical" evidence="1">
    <location>
        <begin position="40"/>
        <end position="59"/>
    </location>
</feature>
<proteinExistence type="predicted"/>
<dbReference type="Pfam" id="PF12869">
    <property type="entry name" value="tRNA_anti-like"/>
    <property type="match status" value="1"/>
</dbReference>
<gene>
    <name evidence="3" type="ORF">ACJDT4_20985</name>
</gene>
<dbReference type="InterPro" id="IPR059113">
    <property type="entry name" value="Znf_ribbon"/>
</dbReference>
<dbReference type="EMBL" id="JBJIAA010000022">
    <property type="protein sequence ID" value="MFL0252886.1"/>
    <property type="molecule type" value="Genomic_DNA"/>
</dbReference>
<dbReference type="InterPro" id="IPR012340">
    <property type="entry name" value="NA-bd_OB-fold"/>
</dbReference>
<feature type="domain" description="Putative zinc-ribbon" evidence="2">
    <location>
        <begin position="7"/>
        <end position="30"/>
    </location>
</feature>
<accession>A0ABW8TKV6</accession>
<evidence type="ECO:0000256" key="1">
    <source>
        <dbReference type="SAM" id="Phobius"/>
    </source>
</evidence>
<keyword evidence="1" id="KW-1133">Transmembrane helix</keyword>
<evidence type="ECO:0000313" key="3">
    <source>
        <dbReference type="EMBL" id="MFL0252886.1"/>
    </source>
</evidence>
<dbReference type="InterPro" id="IPR024422">
    <property type="entry name" value="Protein_unknown_function_OB"/>
</dbReference>
<name>A0ABW8TKV6_9CLOT</name>
<dbReference type="Proteomes" id="UP001623592">
    <property type="component" value="Unassembled WGS sequence"/>
</dbReference>
<comment type="caution">
    <text evidence="3">The sequence shown here is derived from an EMBL/GenBank/DDBJ whole genome shotgun (WGS) entry which is preliminary data.</text>
</comment>
<evidence type="ECO:0000313" key="4">
    <source>
        <dbReference type="Proteomes" id="UP001623592"/>
    </source>
</evidence>
<dbReference type="Gene3D" id="2.40.50.140">
    <property type="entry name" value="Nucleic acid-binding proteins"/>
    <property type="match status" value="1"/>
</dbReference>
<dbReference type="Pfam" id="PF13248">
    <property type="entry name" value="Zn_ribbon_3"/>
    <property type="match status" value="1"/>
</dbReference>
<organism evidence="3 4">
    <name type="scientific">Clostridium neuense</name>
    <dbReference type="NCBI Taxonomy" id="1728934"/>
    <lineage>
        <taxon>Bacteria</taxon>
        <taxon>Bacillati</taxon>
        <taxon>Bacillota</taxon>
        <taxon>Clostridia</taxon>
        <taxon>Eubacteriales</taxon>
        <taxon>Clostridiaceae</taxon>
        <taxon>Clostridium</taxon>
    </lineage>
</organism>
<keyword evidence="4" id="KW-1185">Reference proteome</keyword>
<evidence type="ECO:0000259" key="2">
    <source>
        <dbReference type="Pfam" id="PF13248"/>
    </source>
</evidence>
<dbReference type="RefSeq" id="WP_406789544.1">
    <property type="nucleotide sequence ID" value="NZ_JBJIAA010000022.1"/>
</dbReference>
<keyword evidence="1" id="KW-0812">Transmembrane</keyword>